<feature type="compositionally biased region" description="Acidic residues" evidence="1">
    <location>
        <begin position="123"/>
        <end position="138"/>
    </location>
</feature>
<dbReference type="PANTHER" id="PTHR10900">
    <property type="entry name" value="PERIOSTIN-RELATED"/>
    <property type="match status" value="1"/>
</dbReference>
<dbReference type="SMART" id="SM00554">
    <property type="entry name" value="FAS1"/>
    <property type="match status" value="1"/>
</dbReference>
<dbReference type="PROSITE" id="PS50213">
    <property type="entry name" value="FAS1"/>
    <property type="match status" value="1"/>
</dbReference>
<evidence type="ECO:0000313" key="4">
    <source>
        <dbReference type="Proteomes" id="UP000239649"/>
    </source>
</evidence>
<reference evidence="3 4" key="1">
    <citation type="journal article" date="2018" name="Plant J.">
        <title>Genome sequences of Chlorella sorokiniana UTEX 1602 and Micractinium conductrix SAG 241.80: implications to maltose excretion by a green alga.</title>
        <authorList>
            <person name="Arriola M.B."/>
            <person name="Velmurugan N."/>
            <person name="Zhang Y."/>
            <person name="Plunkett M.H."/>
            <person name="Hondzo H."/>
            <person name="Barney B.M."/>
        </authorList>
    </citation>
    <scope>NUCLEOTIDE SEQUENCE [LARGE SCALE GENOMIC DNA]</scope>
    <source>
        <strain evidence="3 4">SAG 241.80</strain>
    </source>
</reference>
<dbReference type="OrthoDB" id="515320at2759"/>
<proteinExistence type="predicted"/>
<dbReference type="InterPro" id="IPR036378">
    <property type="entry name" value="FAS1_dom_sf"/>
</dbReference>
<dbReference type="InterPro" id="IPR000782">
    <property type="entry name" value="FAS1_domain"/>
</dbReference>
<feature type="domain" description="FAS1" evidence="2">
    <location>
        <begin position="1227"/>
        <end position="1382"/>
    </location>
</feature>
<gene>
    <name evidence="3" type="primary">g143</name>
    <name evidence="3" type="ORF">C2E20_0143</name>
</gene>
<dbReference type="EMBL" id="LHPF02000001">
    <property type="protein sequence ID" value="PSC76765.1"/>
    <property type="molecule type" value="Genomic_DNA"/>
</dbReference>
<dbReference type="Proteomes" id="UP000239649">
    <property type="component" value="Unassembled WGS sequence"/>
</dbReference>
<sequence length="1390" mass="144672">MAHRSYAHLEVDSWGAATPLLARLLSENPASRLMTYRFMSSTPEGAAAERRDALLRLARACWAPAAASCTSLSLVVSLPAHESNQHESPFERAIGIVMVQPAAAQDGERAAKRQRSSSGGAAGEEEEGEEQEQEQEQEQEARKAAAEAAADTMFALLRHYVPHLLDPLALRPARQRLQEELADMARLLDGGSHPVLDKERPAKVRSGQAAARTHGIGHMFDVGTPEQVAPWAEAVCWRGGPVAQQRDGAREMGDACEALFGCRRLPRRTLCVSSAVVDLQQECPGLQRLLQNCPVAPRQPGGDRRLPVMGGAGQAACAELLAVLMTDGSLHNSDLRHGLQGGDAGFALRLLLQLGAMDTSSISVQLVQWARTALCPMMLAFKVIVSVPDNGELGGNLHAALGGGGPGGKTRNFGDAEAALIRRAAAQQLLESAACFGCAVDAGHARLVPVEVPPCDGSVTFRKHREGAGQANIDLQLLTSKNAAMARLVHELTNDVLARSGYTSSPAFLRQAVHYSAANVPFCMYYVSVAGRVKTFYLLKQLSADVFEDQGFCAGLPLSTQLLFQKYTALQQAAGAAPLQAAAAGPACPVLPAWLAVPVAALPPRKVGVLLAAWEMRAILSSSNVIEITPRGSDLFGVVLAEWPAAQAGAGAAPVRPFLPEVTAASLLGMAKAADFIKTLALADVISAGHPLATAGMDALKAAGLLPPTVHRANHFSLEALMAAQLRPRPEALTTINAVQKEDKIGQPQRSQAGQQAIDEAAVQDGSAVAAMWAALLGALAAQGVPISLLNVHDSSQLQGKKTLAISLINAAVAVRAGEVVITTTGKSWVLQMCLERGAPGKTVQFTNLALTTRGWASSFAGPPGHCYGPAWTKMSNVSVLPTLSTSAVAATEGGTPVKEVAARLVSVEARADAAAAAAAVQQGGGAGLQRYSVADRTVALLVQWRARCTATGVAYIADPVLGTLLARVRLVTGCYTVVAGGAATNYCRPSAWWRRSFASRCSSHLPGWALPAHLAAASGSAAAAAAAADGMHEMVAIGEAVEELEELLSTGGAGAAARPAAPPAHAEQAGALIDLKGKVVMLDSVSMLRGDTEMSPTEFLREAKATGMLGAAAAALGLVGGGAGFASEALPTSDAGKAPSVITTAATPAGGGGSGQSGSVHPTNVAMEEATQGAMAPAEAPPAAPRNERPCRQAGLASSLLRNLPQENRGGGSAGSSGVAAALQRQRLQLLIANKNKGFGILLEAVLAANASIVETLSKPDLVATVFAPDDRAFRVLLKELNVTKEELLDNEDLLTTVLSYHVIGAKVTKKDLKKFQVVQTLLAGEAGELKITKAWEHNYHHFSHAVRLETTSGSKSTVKAADIIVGKNGDAVIHVVNRVLIPGDTFFT</sequence>
<accession>A0A2P6VRR6</accession>
<evidence type="ECO:0000259" key="2">
    <source>
        <dbReference type="PROSITE" id="PS50213"/>
    </source>
</evidence>
<dbReference type="SUPFAM" id="SSF82153">
    <property type="entry name" value="FAS1 domain"/>
    <property type="match status" value="1"/>
</dbReference>
<dbReference type="Pfam" id="PF02469">
    <property type="entry name" value="Fasciclin"/>
    <property type="match status" value="1"/>
</dbReference>
<name>A0A2P6VRR6_9CHLO</name>
<feature type="region of interest" description="Disordered" evidence="1">
    <location>
        <begin position="1171"/>
        <end position="1191"/>
    </location>
</feature>
<evidence type="ECO:0000313" key="3">
    <source>
        <dbReference type="EMBL" id="PSC76765.1"/>
    </source>
</evidence>
<keyword evidence="4" id="KW-1185">Reference proteome</keyword>
<organism evidence="3 4">
    <name type="scientific">Micractinium conductrix</name>
    <dbReference type="NCBI Taxonomy" id="554055"/>
    <lineage>
        <taxon>Eukaryota</taxon>
        <taxon>Viridiplantae</taxon>
        <taxon>Chlorophyta</taxon>
        <taxon>core chlorophytes</taxon>
        <taxon>Trebouxiophyceae</taxon>
        <taxon>Chlorellales</taxon>
        <taxon>Chlorellaceae</taxon>
        <taxon>Chlorella clade</taxon>
        <taxon>Micractinium</taxon>
    </lineage>
</organism>
<protein>
    <submittedName>
        <fullName evidence="3">Fasciclin</fullName>
    </submittedName>
</protein>
<dbReference type="PANTHER" id="PTHR10900:SF77">
    <property type="entry name" value="FI19380P1"/>
    <property type="match status" value="1"/>
</dbReference>
<dbReference type="Gene3D" id="2.30.180.10">
    <property type="entry name" value="FAS1 domain"/>
    <property type="match status" value="1"/>
</dbReference>
<comment type="caution">
    <text evidence="3">The sequence shown here is derived from an EMBL/GenBank/DDBJ whole genome shotgun (WGS) entry which is preliminary data.</text>
</comment>
<feature type="region of interest" description="Disordered" evidence="1">
    <location>
        <begin position="105"/>
        <end position="146"/>
    </location>
</feature>
<dbReference type="InterPro" id="IPR050904">
    <property type="entry name" value="Adhesion/Biosynth-related"/>
</dbReference>
<evidence type="ECO:0000256" key="1">
    <source>
        <dbReference type="SAM" id="MobiDB-lite"/>
    </source>
</evidence>